<accession>W1NGT4</accession>
<protein>
    <submittedName>
        <fullName evidence="1">Uncharacterized protein</fullName>
    </submittedName>
</protein>
<keyword evidence="2" id="KW-1185">Reference proteome</keyword>
<organism evidence="1 2">
    <name type="scientific">Amborella trichopoda</name>
    <dbReference type="NCBI Taxonomy" id="13333"/>
    <lineage>
        <taxon>Eukaryota</taxon>
        <taxon>Viridiplantae</taxon>
        <taxon>Streptophyta</taxon>
        <taxon>Embryophyta</taxon>
        <taxon>Tracheophyta</taxon>
        <taxon>Spermatophyta</taxon>
        <taxon>Magnoliopsida</taxon>
        <taxon>Amborellales</taxon>
        <taxon>Amborellaceae</taxon>
        <taxon>Amborella</taxon>
    </lineage>
</organism>
<dbReference type="Proteomes" id="UP000017836">
    <property type="component" value="Unassembled WGS sequence"/>
</dbReference>
<name>W1NGT4_AMBTC</name>
<dbReference type="EMBL" id="KI397507">
    <property type="protein sequence ID" value="ERM94656.1"/>
    <property type="molecule type" value="Genomic_DNA"/>
</dbReference>
<dbReference type="Gramene" id="ERM94656">
    <property type="protein sequence ID" value="ERM94656"/>
    <property type="gene ID" value="AMTR_s00011p00209170"/>
</dbReference>
<sequence length="126" mass="13908">MWKRVDTHPRACARKRQPSHGLAWRAFALVLHSGSTVDLCCARGAAWTGGPHSLASAGTWALYGSESHGPIEQRNCDCRCSSLQRVASAHAVMHMWSYMMTRGFTMIQVAQEGGTFTEFLHFLGRG</sequence>
<gene>
    <name evidence="1" type="ORF">AMTR_s00011p00209170</name>
</gene>
<evidence type="ECO:0000313" key="1">
    <source>
        <dbReference type="EMBL" id="ERM94656.1"/>
    </source>
</evidence>
<evidence type="ECO:0000313" key="2">
    <source>
        <dbReference type="Proteomes" id="UP000017836"/>
    </source>
</evidence>
<reference evidence="2" key="1">
    <citation type="journal article" date="2013" name="Science">
        <title>The Amborella genome and the evolution of flowering plants.</title>
        <authorList>
            <consortium name="Amborella Genome Project"/>
        </authorList>
    </citation>
    <scope>NUCLEOTIDE SEQUENCE [LARGE SCALE GENOMIC DNA]</scope>
</reference>
<dbReference type="HOGENOM" id="CLU_1984546_0_0_1"/>
<dbReference type="AlphaFoldDB" id="W1NGT4"/>
<proteinExistence type="predicted"/>